<name>A0A0E9QRA5_ANGAN</name>
<accession>A0A0E9QRA5</accession>
<reference evidence="1" key="1">
    <citation type="submission" date="2014-11" db="EMBL/GenBank/DDBJ databases">
        <authorList>
            <person name="Amaro Gonzalez C."/>
        </authorList>
    </citation>
    <scope>NUCLEOTIDE SEQUENCE</scope>
</reference>
<protein>
    <submittedName>
        <fullName evidence="1">Uncharacterized protein</fullName>
    </submittedName>
</protein>
<sequence>MKENSFIQAISSDHLLLNSIHSRCLLVFSAIEDFQCFSD</sequence>
<reference evidence="1" key="2">
    <citation type="journal article" date="2015" name="Fish Shellfish Immunol.">
        <title>Early steps in the European eel (Anguilla anguilla)-Vibrio vulnificus interaction in the gills: Role of the RtxA13 toxin.</title>
        <authorList>
            <person name="Callol A."/>
            <person name="Pajuelo D."/>
            <person name="Ebbesson L."/>
            <person name="Teles M."/>
            <person name="MacKenzie S."/>
            <person name="Amaro C."/>
        </authorList>
    </citation>
    <scope>NUCLEOTIDE SEQUENCE</scope>
</reference>
<organism evidence="1">
    <name type="scientific">Anguilla anguilla</name>
    <name type="common">European freshwater eel</name>
    <name type="synonym">Muraena anguilla</name>
    <dbReference type="NCBI Taxonomy" id="7936"/>
    <lineage>
        <taxon>Eukaryota</taxon>
        <taxon>Metazoa</taxon>
        <taxon>Chordata</taxon>
        <taxon>Craniata</taxon>
        <taxon>Vertebrata</taxon>
        <taxon>Euteleostomi</taxon>
        <taxon>Actinopterygii</taxon>
        <taxon>Neopterygii</taxon>
        <taxon>Teleostei</taxon>
        <taxon>Anguilliformes</taxon>
        <taxon>Anguillidae</taxon>
        <taxon>Anguilla</taxon>
    </lineage>
</organism>
<proteinExistence type="predicted"/>
<dbReference type="AlphaFoldDB" id="A0A0E9QRA5"/>
<dbReference type="EMBL" id="GBXM01089218">
    <property type="protein sequence ID" value="JAH19359.1"/>
    <property type="molecule type" value="Transcribed_RNA"/>
</dbReference>
<evidence type="ECO:0000313" key="1">
    <source>
        <dbReference type="EMBL" id="JAH19359.1"/>
    </source>
</evidence>